<evidence type="ECO:0000313" key="2">
    <source>
        <dbReference type="Proteomes" id="UP000887013"/>
    </source>
</evidence>
<feature type="non-terminal residue" evidence="1">
    <location>
        <position position="1"/>
    </location>
</feature>
<comment type="caution">
    <text evidence="1">The sequence shown here is derived from an EMBL/GenBank/DDBJ whole genome shotgun (WGS) entry which is preliminary data.</text>
</comment>
<organism evidence="1 2">
    <name type="scientific">Nephila pilipes</name>
    <name type="common">Giant wood spider</name>
    <name type="synonym">Nephila maculata</name>
    <dbReference type="NCBI Taxonomy" id="299642"/>
    <lineage>
        <taxon>Eukaryota</taxon>
        <taxon>Metazoa</taxon>
        <taxon>Ecdysozoa</taxon>
        <taxon>Arthropoda</taxon>
        <taxon>Chelicerata</taxon>
        <taxon>Arachnida</taxon>
        <taxon>Araneae</taxon>
        <taxon>Araneomorphae</taxon>
        <taxon>Entelegynae</taxon>
        <taxon>Araneoidea</taxon>
        <taxon>Nephilidae</taxon>
        <taxon>Nephila</taxon>
    </lineage>
</organism>
<accession>A0A8X6MIS9</accession>
<proteinExistence type="predicted"/>
<dbReference type="EMBL" id="BMAW01046468">
    <property type="protein sequence ID" value="GFS55569.1"/>
    <property type="molecule type" value="Genomic_DNA"/>
</dbReference>
<sequence>LPFVSSDSPSMSKDVCPRKFVIRARLRVFAPLFPLDKQAPAQDKHRSGVRS</sequence>
<dbReference type="AlphaFoldDB" id="A0A8X6MIS9"/>
<reference evidence="1" key="1">
    <citation type="submission" date="2020-08" db="EMBL/GenBank/DDBJ databases">
        <title>Multicomponent nature underlies the extraordinary mechanical properties of spider dragline silk.</title>
        <authorList>
            <person name="Kono N."/>
            <person name="Nakamura H."/>
            <person name="Mori M."/>
            <person name="Yoshida Y."/>
            <person name="Ohtoshi R."/>
            <person name="Malay A.D."/>
            <person name="Moran D.A.P."/>
            <person name="Tomita M."/>
            <person name="Numata K."/>
            <person name="Arakawa K."/>
        </authorList>
    </citation>
    <scope>NUCLEOTIDE SEQUENCE</scope>
</reference>
<gene>
    <name evidence="1" type="ORF">NPIL_635711</name>
</gene>
<keyword evidence="2" id="KW-1185">Reference proteome</keyword>
<protein>
    <submittedName>
        <fullName evidence="1">Uncharacterized protein</fullName>
    </submittedName>
</protein>
<dbReference type="Proteomes" id="UP000887013">
    <property type="component" value="Unassembled WGS sequence"/>
</dbReference>
<evidence type="ECO:0000313" key="1">
    <source>
        <dbReference type="EMBL" id="GFS55569.1"/>
    </source>
</evidence>
<name>A0A8X6MIS9_NEPPI</name>